<protein>
    <recommendedName>
        <fullName evidence="4">SWIM-type domain-containing protein</fullName>
    </recommendedName>
</protein>
<name>A0A5J5BLC9_9ASTE</name>
<feature type="compositionally biased region" description="Low complexity" evidence="1">
    <location>
        <begin position="11"/>
        <end position="23"/>
    </location>
</feature>
<dbReference type="AlphaFoldDB" id="A0A5J5BLC9"/>
<dbReference type="EMBL" id="CM018035">
    <property type="protein sequence ID" value="KAA8542617.1"/>
    <property type="molecule type" value="Genomic_DNA"/>
</dbReference>
<dbReference type="OrthoDB" id="1939383at2759"/>
<proteinExistence type="predicted"/>
<organism evidence="2 3">
    <name type="scientific">Nyssa sinensis</name>
    <dbReference type="NCBI Taxonomy" id="561372"/>
    <lineage>
        <taxon>Eukaryota</taxon>
        <taxon>Viridiplantae</taxon>
        <taxon>Streptophyta</taxon>
        <taxon>Embryophyta</taxon>
        <taxon>Tracheophyta</taxon>
        <taxon>Spermatophyta</taxon>
        <taxon>Magnoliopsida</taxon>
        <taxon>eudicotyledons</taxon>
        <taxon>Gunneridae</taxon>
        <taxon>Pentapetalae</taxon>
        <taxon>asterids</taxon>
        <taxon>Cornales</taxon>
        <taxon>Nyssaceae</taxon>
        <taxon>Nyssa</taxon>
    </lineage>
</organism>
<feature type="region of interest" description="Disordered" evidence="1">
    <location>
        <begin position="1"/>
        <end position="23"/>
    </location>
</feature>
<evidence type="ECO:0008006" key="4">
    <source>
        <dbReference type="Google" id="ProtNLM"/>
    </source>
</evidence>
<sequence length="158" mass="17424">MNDVEYDLGTDDSSSSEDGSVGKSTTRVFDQNLYEKKFNVEEGSKTCVEECTILFAGGMEFEVKDGQGVTFVVDLDCKKYVCRACLIGGFPCKHSTAVIGYKKGNIKDYYDDAFSKDKYLAAHKHILHPIADPNMWRVEAIAGDPITASTSLAITWPT</sequence>
<evidence type="ECO:0000313" key="3">
    <source>
        <dbReference type="Proteomes" id="UP000325577"/>
    </source>
</evidence>
<evidence type="ECO:0000313" key="2">
    <source>
        <dbReference type="EMBL" id="KAA8542617.1"/>
    </source>
</evidence>
<dbReference type="Proteomes" id="UP000325577">
    <property type="component" value="Linkage Group LG12"/>
</dbReference>
<keyword evidence="3" id="KW-1185">Reference proteome</keyword>
<reference evidence="2 3" key="1">
    <citation type="submission" date="2019-09" db="EMBL/GenBank/DDBJ databases">
        <title>A chromosome-level genome assembly of the Chinese tupelo Nyssa sinensis.</title>
        <authorList>
            <person name="Yang X."/>
            <person name="Kang M."/>
            <person name="Yang Y."/>
            <person name="Xiong H."/>
            <person name="Wang M."/>
            <person name="Zhang Z."/>
            <person name="Wang Z."/>
            <person name="Wu H."/>
            <person name="Ma T."/>
            <person name="Liu J."/>
            <person name="Xi Z."/>
        </authorList>
    </citation>
    <scope>NUCLEOTIDE SEQUENCE [LARGE SCALE GENOMIC DNA]</scope>
    <source>
        <strain evidence="2">J267</strain>
        <tissue evidence="2">Leaf</tissue>
    </source>
</reference>
<evidence type="ECO:0000256" key="1">
    <source>
        <dbReference type="SAM" id="MobiDB-lite"/>
    </source>
</evidence>
<accession>A0A5J5BLC9</accession>
<feature type="compositionally biased region" description="Acidic residues" evidence="1">
    <location>
        <begin position="1"/>
        <end position="10"/>
    </location>
</feature>
<gene>
    <name evidence="2" type="ORF">F0562_023769</name>
</gene>